<reference evidence="3 4" key="1">
    <citation type="submission" date="2019-05" db="EMBL/GenBank/DDBJ databases">
        <authorList>
            <consortium name="Science for Life Laboratories"/>
        </authorList>
    </citation>
    <scope>NUCLEOTIDE SEQUENCE [LARGE SCALE GENOMIC DNA]</scope>
    <source>
        <strain evidence="3">Soil9</strain>
    </source>
</reference>
<dbReference type="RefSeq" id="WP_162666814.1">
    <property type="nucleotide sequence ID" value="NZ_LR593886.1"/>
</dbReference>
<feature type="region of interest" description="Disordered" evidence="1">
    <location>
        <begin position="53"/>
        <end position="75"/>
    </location>
</feature>
<evidence type="ECO:0000313" key="4">
    <source>
        <dbReference type="Proteomes" id="UP000464178"/>
    </source>
</evidence>
<protein>
    <submittedName>
        <fullName evidence="3">Uncharacterized protein</fullName>
    </submittedName>
</protein>
<feature type="transmembrane region" description="Helical" evidence="2">
    <location>
        <begin position="6"/>
        <end position="22"/>
    </location>
</feature>
<dbReference type="Proteomes" id="UP000464178">
    <property type="component" value="Chromosome"/>
</dbReference>
<evidence type="ECO:0000256" key="2">
    <source>
        <dbReference type="SAM" id="Phobius"/>
    </source>
</evidence>
<gene>
    <name evidence="3" type="ORF">SOIL9_58390</name>
</gene>
<evidence type="ECO:0000313" key="3">
    <source>
        <dbReference type="EMBL" id="VTR91875.1"/>
    </source>
</evidence>
<keyword evidence="4" id="KW-1185">Reference proteome</keyword>
<keyword evidence="2" id="KW-0472">Membrane</keyword>
<sequence length="129" mass="14194">MNRRWVMAVVIVGVGAAVWLWSRETGRAPQGREQPFTDLDAALASYKTSGWELDRAPPFPGPYRKTPEGESMVGKGGEVVRRVGNGNAVVEELRLNGNPEFDQLVVQLETPSGRQTLAVLKRARKPRGP</sequence>
<name>A0A6P2CUQ3_9BACT</name>
<accession>A0A6P2CUQ3</accession>
<dbReference type="KEGG" id="gms:SOIL9_58390"/>
<organism evidence="3 4">
    <name type="scientific">Gemmata massiliana</name>
    <dbReference type="NCBI Taxonomy" id="1210884"/>
    <lineage>
        <taxon>Bacteria</taxon>
        <taxon>Pseudomonadati</taxon>
        <taxon>Planctomycetota</taxon>
        <taxon>Planctomycetia</taxon>
        <taxon>Gemmatales</taxon>
        <taxon>Gemmataceae</taxon>
        <taxon>Gemmata</taxon>
    </lineage>
</organism>
<keyword evidence="2" id="KW-1133">Transmembrane helix</keyword>
<dbReference type="EMBL" id="LR593886">
    <property type="protein sequence ID" value="VTR91875.1"/>
    <property type="molecule type" value="Genomic_DNA"/>
</dbReference>
<evidence type="ECO:0000256" key="1">
    <source>
        <dbReference type="SAM" id="MobiDB-lite"/>
    </source>
</evidence>
<proteinExistence type="predicted"/>
<dbReference type="AlphaFoldDB" id="A0A6P2CUQ3"/>
<keyword evidence="2" id="KW-0812">Transmembrane</keyword>